<gene>
    <name evidence="2" type="ORF">H0921_05635</name>
</gene>
<organism evidence="2 3">
    <name type="scientific">Thermogemmata fonticola</name>
    <dbReference type="NCBI Taxonomy" id="2755323"/>
    <lineage>
        <taxon>Bacteria</taxon>
        <taxon>Pseudomonadati</taxon>
        <taxon>Planctomycetota</taxon>
        <taxon>Planctomycetia</taxon>
        <taxon>Gemmatales</taxon>
        <taxon>Gemmataceae</taxon>
        <taxon>Thermogemmata</taxon>
    </lineage>
</organism>
<name>A0A7V8VCW5_9BACT</name>
<evidence type="ECO:0000313" key="3">
    <source>
        <dbReference type="Proteomes" id="UP000542342"/>
    </source>
</evidence>
<dbReference type="Proteomes" id="UP000542342">
    <property type="component" value="Unassembled WGS sequence"/>
</dbReference>
<evidence type="ECO:0000313" key="2">
    <source>
        <dbReference type="EMBL" id="MBA2225641.1"/>
    </source>
</evidence>
<comment type="caution">
    <text evidence="2">The sequence shown here is derived from an EMBL/GenBank/DDBJ whole genome shotgun (WGS) entry which is preliminary data.</text>
</comment>
<dbReference type="RefSeq" id="WP_194537044.1">
    <property type="nucleotide sequence ID" value="NZ_JACEFB010000002.1"/>
</dbReference>
<feature type="region of interest" description="Disordered" evidence="1">
    <location>
        <begin position="1"/>
        <end position="100"/>
    </location>
</feature>
<accession>A0A7V8VCW5</accession>
<keyword evidence="3" id="KW-1185">Reference proteome</keyword>
<dbReference type="EMBL" id="JACEFB010000002">
    <property type="protein sequence ID" value="MBA2225641.1"/>
    <property type="molecule type" value="Genomic_DNA"/>
</dbReference>
<evidence type="ECO:0000256" key="1">
    <source>
        <dbReference type="SAM" id="MobiDB-lite"/>
    </source>
</evidence>
<protein>
    <submittedName>
        <fullName evidence="2">Uncharacterized protein</fullName>
    </submittedName>
</protein>
<sequence>MAKKRRGPSRLDLRRQYEALEASGQEDDDELDEEADEAEDLDEDIDDLDDEDLEDEDLEDEEEAEEEEFEDEDEVPKKKKKKKKAKAAPKPAAKRPAREERRRAVWVIFDNTNKRVETFPFQQRAAAEAALARRLEEKKGHYYLNLVKDPIGE</sequence>
<feature type="compositionally biased region" description="Basic and acidic residues" evidence="1">
    <location>
        <begin position="9"/>
        <end position="18"/>
    </location>
</feature>
<feature type="compositionally biased region" description="Acidic residues" evidence="1">
    <location>
        <begin position="24"/>
        <end position="74"/>
    </location>
</feature>
<reference evidence="2 3" key="1">
    <citation type="submission" date="2020-07" db="EMBL/GenBank/DDBJ databases">
        <title>Thermogemmata thermophila gen. nov., sp. nov., a novel moderate thermophilic planctomycete from a Kamchatka hot spring.</title>
        <authorList>
            <person name="Elcheninov A.G."/>
            <person name="Podosokorskaya O.A."/>
            <person name="Kovaleva O.L."/>
            <person name="Novikov A."/>
            <person name="Bonch-Osmolovskaya E.A."/>
            <person name="Toshchakov S.V."/>
            <person name="Kublanov I.V."/>
        </authorList>
    </citation>
    <scope>NUCLEOTIDE SEQUENCE [LARGE SCALE GENOMIC DNA]</scope>
    <source>
        <strain evidence="2 3">2918</strain>
    </source>
</reference>
<proteinExistence type="predicted"/>
<feature type="compositionally biased region" description="Basic residues" evidence="1">
    <location>
        <begin position="77"/>
        <end position="95"/>
    </location>
</feature>
<dbReference type="AlphaFoldDB" id="A0A7V8VCW5"/>